<reference evidence="1 2" key="1">
    <citation type="journal article" date="2015" name="Nat. Commun.">
        <title>Outbred genome sequencing and CRISPR/Cas9 gene editing in butterflies.</title>
        <authorList>
            <person name="Li X."/>
            <person name="Fan D."/>
            <person name="Zhang W."/>
            <person name="Liu G."/>
            <person name="Zhang L."/>
            <person name="Zhao L."/>
            <person name="Fang X."/>
            <person name="Chen L."/>
            <person name="Dong Y."/>
            <person name="Chen Y."/>
            <person name="Ding Y."/>
            <person name="Zhao R."/>
            <person name="Feng M."/>
            <person name="Zhu Y."/>
            <person name="Feng Y."/>
            <person name="Jiang X."/>
            <person name="Zhu D."/>
            <person name="Xiang H."/>
            <person name="Feng X."/>
            <person name="Li S."/>
            <person name="Wang J."/>
            <person name="Zhang G."/>
            <person name="Kronforst M.R."/>
            <person name="Wang W."/>
        </authorList>
    </citation>
    <scope>NUCLEOTIDE SEQUENCE [LARGE SCALE GENOMIC DNA]</scope>
    <source>
        <strain evidence="1">Ya'a_city_454_Pm</strain>
        <tissue evidence="1">Whole body</tissue>
    </source>
</reference>
<dbReference type="AlphaFoldDB" id="A0A194QLC5"/>
<accession>A0A194QLC5</accession>
<dbReference type="InParanoid" id="A0A194QLC5"/>
<gene>
    <name evidence="1" type="ORF">RR48_14076</name>
</gene>
<evidence type="ECO:0000313" key="1">
    <source>
        <dbReference type="EMBL" id="KPJ06337.1"/>
    </source>
</evidence>
<dbReference type="Proteomes" id="UP000053240">
    <property type="component" value="Unassembled WGS sequence"/>
</dbReference>
<keyword evidence="2" id="KW-1185">Reference proteome</keyword>
<protein>
    <submittedName>
        <fullName evidence="1">Uncharacterized protein</fullName>
    </submittedName>
</protein>
<evidence type="ECO:0000313" key="2">
    <source>
        <dbReference type="Proteomes" id="UP000053240"/>
    </source>
</evidence>
<proteinExistence type="predicted"/>
<dbReference type="EMBL" id="KQ461196">
    <property type="protein sequence ID" value="KPJ06337.1"/>
    <property type="molecule type" value="Genomic_DNA"/>
</dbReference>
<sequence length="88" mass="10275">MNNKVANLQNSNAFVDARHLAYSGFIIFWNVCDAFDSPALSCRQLVVMMWRWWPRGVRRRRRVAITWPPSSRHVATRRTLSEATVART</sequence>
<organism evidence="1 2">
    <name type="scientific">Papilio machaon</name>
    <name type="common">Old World swallowtail butterfly</name>
    <dbReference type="NCBI Taxonomy" id="76193"/>
    <lineage>
        <taxon>Eukaryota</taxon>
        <taxon>Metazoa</taxon>
        <taxon>Ecdysozoa</taxon>
        <taxon>Arthropoda</taxon>
        <taxon>Hexapoda</taxon>
        <taxon>Insecta</taxon>
        <taxon>Pterygota</taxon>
        <taxon>Neoptera</taxon>
        <taxon>Endopterygota</taxon>
        <taxon>Lepidoptera</taxon>
        <taxon>Glossata</taxon>
        <taxon>Ditrysia</taxon>
        <taxon>Papilionoidea</taxon>
        <taxon>Papilionidae</taxon>
        <taxon>Papilioninae</taxon>
        <taxon>Papilio</taxon>
    </lineage>
</organism>
<name>A0A194QLC5_PAPMA</name>